<keyword evidence="7 14" id="KW-0694">RNA-binding</keyword>
<evidence type="ECO:0000256" key="9">
    <source>
        <dbReference type="ARBA" id="ARBA00023279"/>
    </source>
</evidence>
<comment type="similarity">
    <text evidence="12">Belongs to the plant egg cell-secreted peptide family.</text>
</comment>
<feature type="domain" description="RRM" evidence="17">
    <location>
        <begin position="249"/>
        <end position="326"/>
    </location>
</feature>
<evidence type="ECO:0000256" key="7">
    <source>
        <dbReference type="ARBA" id="ARBA00022884"/>
    </source>
</evidence>
<feature type="compositionally biased region" description="Basic and acidic residues" evidence="15">
    <location>
        <begin position="393"/>
        <end position="428"/>
    </location>
</feature>
<evidence type="ECO:0000256" key="13">
    <source>
        <dbReference type="ARBA" id="ARBA00057261"/>
    </source>
</evidence>
<evidence type="ECO:0000256" key="4">
    <source>
        <dbReference type="ARBA" id="ARBA00004642"/>
    </source>
</evidence>
<dbReference type="Proteomes" id="UP000298416">
    <property type="component" value="Unassembled WGS sequence"/>
</dbReference>
<dbReference type="Gene3D" id="3.30.70.330">
    <property type="match status" value="2"/>
</dbReference>
<evidence type="ECO:0000259" key="17">
    <source>
        <dbReference type="PROSITE" id="PS50102"/>
    </source>
</evidence>
<evidence type="ECO:0000256" key="3">
    <source>
        <dbReference type="ARBA" id="ARBA00004613"/>
    </source>
</evidence>
<comment type="subcellular location">
    <subcellularLocation>
        <location evidence="1">Cytoplasmic vesicle</location>
    </subcellularLocation>
    <subcellularLocation>
        <location evidence="2">Nucleus</location>
        <location evidence="2">Nucleolus</location>
    </subcellularLocation>
    <subcellularLocation>
        <location evidence="4">Nucleus</location>
        <location evidence="4">Nucleoplasm</location>
    </subcellularLocation>
    <subcellularLocation>
        <location evidence="3">Secreted</location>
    </subcellularLocation>
</comment>
<feature type="region of interest" description="Disordered" evidence="15">
    <location>
        <begin position="544"/>
        <end position="594"/>
    </location>
</feature>
<dbReference type="PANTHER" id="PTHR35293">
    <property type="entry name" value="EGG CELL-SECRETED PROTEIN 1.5"/>
    <property type="match status" value="1"/>
</dbReference>
<evidence type="ECO:0000256" key="11">
    <source>
        <dbReference type="ARBA" id="ARBA00034457"/>
    </source>
</evidence>
<evidence type="ECO:0000256" key="1">
    <source>
        <dbReference type="ARBA" id="ARBA00004541"/>
    </source>
</evidence>
<feature type="domain" description="XRRM" evidence="19">
    <location>
        <begin position="450"/>
        <end position="571"/>
    </location>
</feature>
<feature type="signal peptide" evidence="16">
    <location>
        <begin position="1"/>
        <end position="26"/>
    </location>
</feature>
<dbReference type="GO" id="GO:0005730">
    <property type="term" value="C:nucleolus"/>
    <property type="evidence" value="ECO:0007669"/>
    <property type="project" value="UniProtKB-SubCell"/>
</dbReference>
<keyword evidence="5" id="KW-0964">Secreted</keyword>
<evidence type="ECO:0000256" key="15">
    <source>
        <dbReference type="SAM" id="MobiDB-lite"/>
    </source>
</evidence>
<reference evidence="20" key="2">
    <citation type="submission" date="2020-08" db="EMBL/GenBank/DDBJ databases">
        <title>Plant Genome Project.</title>
        <authorList>
            <person name="Zhang R.-G."/>
        </authorList>
    </citation>
    <scope>NUCLEOTIDE SEQUENCE</scope>
    <source>
        <strain evidence="20">Huo1</strain>
        <tissue evidence="20">Leaf</tissue>
    </source>
</reference>
<evidence type="ECO:0000259" key="18">
    <source>
        <dbReference type="PROSITE" id="PS50961"/>
    </source>
</evidence>
<dbReference type="Pfam" id="PF00076">
    <property type="entry name" value="RRM_1"/>
    <property type="match status" value="1"/>
</dbReference>
<keyword evidence="9" id="KW-0278">Fertilization</keyword>
<feature type="compositionally biased region" description="Basic and acidic residues" evidence="15">
    <location>
        <begin position="327"/>
        <end position="340"/>
    </location>
</feature>
<evidence type="ECO:0000256" key="10">
    <source>
        <dbReference type="ARBA" id="ARBA00023329"/>
    </source>
</evidence>
<evidence type="ECO:0000256" key="5">
    <source>
        <dbReference type="ARBA" id="ARBA00022525"/>
    </source>
</evidence>
<dbReference type="InterPro" id="IPR014886">
    <property type="entry name" value="La_xRRM"/>
</dbReference>
<organism evidence="20">
    <name type="scientific">Salvia splendens</name>
    <name type="common">Scarlet sage</name>
    <dbReference type="NCBI Taxonomy" id="180675"/>
    <lineage>
        <taxon>Eukaryota</taxon>
        <taxon>Viridiplantae</taxon>
        <taxon>Streptophyta</taxon>
        <taxon>Embryophyta</taxon>
        <taxon>Tracheophyta</taxon>
        <taxon>Spermatophyta</taxon>
        <taxon>Magnoliopsida</taxon>
        <taxon>eudicotyledons</taxon>
        <taxon>Gunneridae</taxon>
        <taxon>Pentapetalae</taxon>
        <taxon>asterids</taxon>
        <taxon>lamiids</taxon>
        <taxon>Lamiales</taxon>
        <taxon>Lamiaceae</taxon>
        <taxon>Nepetoideae</taxon>
        <taxon>Mentheae</taxon>
        <taxon>Salviinae</taxon>
        <taxon>Salvia</taxon>
        <taxon>Salvia subgen. Calosphace</taxon>
        <taxon>core Calosphace</taxon>
    </lineage>
</organism>
<dbReference type="Pfam" id="PF08777">
    <property type="entry name" value="RRM_3"/>
    <property type="match status" value="1"/>
</dbReference>
<feature type="region of interest" description="Disordered" evidence="15">
    <location>
        <begin position="327"/>
        <end position="358"/>
    </location>
</feature>
<dbReference type="GO" id="GO:0003723">
    <property type="term" value="F:RNA binding"/>
    <property type="evidence" value="ECO:0007669"/>
    <property type="project" value="UniProtKB-UniRule"/>
</dbReference>
<evidence type="ECO:0000256" key="6">
    <source>
        <dbReference type="ARBA" id="ARBA00022729"/>
    </source>
</evidence>
<dbReference type="FunFam" id="1.10.10.10:FF:000795">
    <property type="entry name" value="La protein 2"/>
    <property type="match status" value="1"/>
</dbReference>
<comment type="function">
    <text evidence="11">Involved in the regulation of gamete interactions during the double fertilization and to prevent multiple-pollen tube attraction; mediates the redistribution of the gamete fusogen HAP2/GCS1 to the cell surface after secretion upon sperm arrival.</text>
</comment>
<dbReference type="AlphaFoldDB" id="A0A8X8X836"/>
<dbReference type="GO" id="GO:1990904">
    <property type="term" value="C:ribonucleoprotein complex"/>
    <property type="evidence" value="ECO:0007669"/>
    <property type="project" value="UniProtKB-UniRule"/>
</dbReference>
<name>A0A8X8X836_SALSN</name>
<feature type="region of interest" description="Disordered" evidence="15">
    <location>
        <begin position="374"/>
        <end position="448"/>
    </location>
</feature>
<feature type="compositionally biased region" description="Basic and acidic residues" evidence="15">
    <location>
        <begin position="545"/>
        <end position="554"/>
    </location>
</feature>
<dbReference type="GO" id="GO:0009567">
    <property type="term" value="P:double fertilization forming a zygote and endosperm"/>
    <property type="evidence" value="ECO:0007669"/>
    <property type="project" value="InterPro"/>
</dbReference>
<evidence type="ECO:0000259" key="19">
    <source>
        <dbReference type="PROSITE" id="PS51939"/>
    </source>
</evidence>
<dbReference type="SUPFAM" id="SSF46785">
    <property type="entry name" value="Winged helix' DNA-binding domain"/>
    <property type="match status" value="1"/>
</dbReference>
<feature type="compositionally biased region" description="Basic residues" evidence="15">
    <location>
        <begin position="555"/>
        <end position="579"/>
    </location>
</feature>
<dbReference type="SMART" id="SM00715">
    <property type="entry name" value="LA"/>
    <property type="match status" value="1"/>
</dbReference>
<dbReference type="PROSITE" id="PS50102">
    <property type="entry name" value="RRM"/>
    <property type="match status" value="1"/>
</dbReference>
<dbReference type="InterPro" id="IPR012677">
    <property type="entry name" value="Nucleotide-bd_a/b_plait_sf"/>
</dbReference>
<accession>A0A8X8X836</accession>
<feature type="compositionally biased region" description="Basic and acidic residues" evidence="15">
    <location>
        <begin position="375"/>
        <end position="386"/>
    </location>
</feature>
<dbReference type="GO" id="GO:0006396">
    <property type="term" value="P:RNA processing"/>
    <property type="evidence" value="ECO:0007669"/>
    <property type="project" value="InterPro"/>
</dbReference>
<dbReference type="SUPFAM" id="SSF54928">
    <property type="entry name" value="RNA-binding domain, RBD"/>
    <property type="match status" value="2"/>
</dbReference>
<dbReference type="GO" id="GO:0080155">
    <property type="term" value="P:regulation of double fertilization forming a zygote and endosperm"/>
    <property type="evidence" value="ECO:0007669"/>
    <property type="project" value="UniProtKB-ARBA"/>
</dbReference>
<dbReference type="PANTHER" id="PTHR35293:SF9">
    <property type="entry name" value="EGG CELL-SECRETED PROTEIN 1.4-LIKE"/>
    <property type="match status" value="1"/>
</dbReference>
<keyword evidence="6 16" id="KW-0732">Signal</keyword>
<keyword evidence="8" id="KW-0539">Nucleus</keyword>
<dbReference type="InterPro" id="IPR036388">
    <property type="entry name" value="WH-like_DNA-bd_sf"/>
</dbReference>
<evidence type="ECO:0000256" key="12">
    <source>
        <dbReference type="ARBA" id="ARBA00034484"/>
    </source>
</evidence>
<keyword evidence="21" id="KW-1185">Reference proteome</keyword>
<sequence length="594" mass="65157">MAFITKLLAVLLAALVASSLAASARGVKWGSSLAARLKFAEEWPSTCWEALSELQSCGGEVVMFFLNGQTALGANCCSAIRVIEHQCWPSMLGTLGITTQEGDLLRGYCDAATNADGGTAPPPASTLLLSLSLAAMAPLDDETAKKVIRQVEFYFSDSNLPRDNFLMKTISENEDGMVSLSLLCSFSRMRGHLSLGDVKPEDVSEDTVQAVAETLKTSTFLKISEDGKKVGRVTELPKPEEVIKQADDRTIAASPLAYDVKLEQVESFFSQNAKVNSVRLPRHVADNRLLCGTALIEFSSAEDAANVLKQTLSYSGVDLELKTKKEFDDERDKQEEEFKKTRQQVGNGKEKTNSEPDYPKGLIVAFALKSLSAEDSTKQNDNHTELSENLDVSMKDGEQDNEETKKEIPEAVEDTKNHVEKDEEKEGDANAADTEAQQCEGDEKSADIPKEERLTLAACKDNKNLVSREDLKSIFQKYGTIKFIDFKIGENSGYIRFEDAASAQKARAAAVLAEEGGLVVKNFIANLDPLTGDAEKEYWNALRSGQEKHRDFKGGRGRGGGRHNNNRGGGRHSGWKHSRGRDNNDRRANKAQKV</sequence>
<evidence type="ECO:0000256" key="14">
    <source>
        <dbReference type="PROSITE-ProRule" id="PRU00332"/>
    </source>
</evidence>
<dbReference type="InterPro" id="IPR006630">
    <property type="entry name" value="La_HTH"/>
</dbReference>
<dbReference type="InterPro" id="IPR000504">
    <property type="entry name" value="RRM_dom"/>
</dbReference>
<dbReference type="CDD" id="cd08030">
    <property type="entry name" value="LA_like_plant"/>
    <property type="match status" value="1"/>
</dbReference>
<feature type="chain" id="PRO_5036504097" description="Lupus La protein" evidence="16">
    <location>
        <begin position="27"/>
        <end position="594"/>
    </location>
</feature>
<dbReference type="GO" id="GO:0031410">
    <property type="term" value="C:cytoplasmic vesicle"/>
    <property type="evidence" value="ECO:0007669"/>
    <property type="project" value="UniProtKB-SubCell"/>
</dbReference>
<dbReference type="EMBL" id="PNBA02000010">
    <property type="protein sequence ID" value="KAG6409605.1"/>
    <property type="molecule type" value="Genomic_DNA"/>
</dbReference>
<feature type="compositionally biased region" description="Basic and acidic residues" evidence="15">
    <location>
        <begin position="348"/>
        <end position="358"/>
    </location>
</feature>
<keyword evidence="10" id="KW-0968">Cytoplasmic vesicle</keyword>
<protein>
    <recommendedName>
        <fullName evidence="22">Lupus La protein</fullName>
    </recommendedName>
</protein>
<dbReference type="PROSITE" id="PS50961">
    <property type="entry name" value="HTH_LA"/>
    <property type="match status" value="1"/>
</dbReference>
<gene>
    <name evidence="20" type="ORF">SASPL_127645</name>
</gene>
<dbReference type="CDD" id="cd12291">
    <property type="entry name" value="RRM1_La"/>
    <property type="match status" value="1"/>
</dbReference>
<dbReference type="InterPro" id="IPR002344">
    <property type="entry name" value="Lupus_La"/>
</dbReference>
<comment type="function">
    <text evidence="13">Binds to the 3' poly(U) terminus of nascent RNA polymerase III transcripts, protecting them from exonuclease digestion and facilitating their folding and maturation.</text>
</comment>
<evidence type="ECO:0000313" key="21">
    <source>
        <dbReference type="Proteomes" id="UP000298416"/>
    </source>
</evidence>
<proteinExistence type="inferred from homology"/>
<dbReference type="Gene3D" id="1.10.10.10">
    <property type="entry name" value="Winged helix-like DNA-binding domain superfamily/Winged helix DNA-binding domain"/>
    <property type="match status" value="1"/>
</dbReference>
<dbReference type="PROSITE" id="PS51939">
    <property type="entry name" value="XRRM"/>
    <property type="match status" value="1"/>
</dbReference>
<dbReference type="SMART" id="SM00360">
    <property type="entry name" value="RRM"/>
    <property type="match status" value="2"/>
</dbReference>
<evidence type="ECO:0000256" key="2">
    <source>
        <dbReference type="ARBA" id="ARBA00004604"/>
    </source>
</evidence>
<dbReference type="InterPro" id="IPR035979">
    <property type="entry name" value="RBD_domain_sf"/>
</dbReference>
<dbReference type="Pfam" id="PF05617">
    <property type="entry name" value="Prolamin_like"/>
    <property type="match status" value="1"/>
</dbReference>
<dbReference type="GO" id="GO:0005654">
    <property type="term" value="C:nucleoplasm"/>
    <property type="evidence" value="ECO:0007669"/>
    <property type="project" value="UniProtKB-SubCell"/>
</dbReference>
<dbReference type="PRINTS" id="PR00302">
    <property type="entry name" value="LUPUSLA"/>
</dbReference>
<dbReference type="InterPro" id="IPR044711">
    <property type="entry name" value="EC11-15"/>
</dbReference>
<dbReference type="GO" id="GO:0005576">
    <property type="term" value="C:extracellular region"/>
    <property type="evidence" value="ECO:0007669"/>
    <property type="project" value="UniProtKB-SubCell"/>
</dbReference>
<dbReference type="InterPro" id="IPR036390">
    <property type="entry name" value="WH_DNA-bd_sf"/>
</dbReference>
<dbReference type="InterPro" id="IPR008502">
    <property type="entry name" value="Prolamin-like"/>
</dbReference>
<dbReference type="Pfam" id="PF05383">
    <property type="entry name" value="La"/>
    <property type="match status" value="1"/>
</dbReference>
<evidence type="ECO:0000313" key="20">
    <source>
        <dbReference type="EMBL" id="KAG6409605.1"/>
    </source>
</evidence>
<evidence type="ECO:0008006" key="22">
    <source>
        <dbReference type="Google" id="ProtNLM"/>
    </source>
</evidence>
<evidence type="ECO:0000256" key="16">
    <source>
        <dbReference type="SAM" id="SignalP"/>
    </source>
</evidence>
<reference evidence="20" key="1">
    <citation type="submission" date="2018-01" db="EMBL/GenBank/DDBJ databases">
        <authorList>
            <person name="Mao J.F."/>
        </authorList>
    </citation>
    <scope>NUCLEOTIDE SEQUENCE</scope>
    <source>
        <strain evidence="20">Huo1</strain>
        <tissue evidence="20">Leaf</tissue>
    </source>
</reference>
<dbReference type="GO" id="GO:2000008">
    <property type="term" value="P:regulation of protein localization to cell surface"/>
    <property type="evidence" value="ECO:0007669"/>
    <property type="project" value="UniProtKB-ARBA"/>
</dbReference>
<comment type="caution">
    <text evidence="20">The sequence shown here is derived from an EMBL/GenBank/DDBJ whole genome shotgun (WGS) entry which is preliminary data.</text>
</comment>
<evidence type="ECO:0000256" key="8">
    <source>
        <dbReference type="ARBA" id="ARBA00023242"/>
    </source>
</evidence>
<feature type="domain" description="HTH La-type RNA-binding" evidence="18">
    <location>
        <begin position="137"/>
        <end position="240"/>
    </location>
</feature>